<dbReference type="InterPro" id="IPR018970">
    <property type="entry name" value="Xul5P/Fru6P_PKetolase_N"/>
</dbReference>
<dbReference type="PANTHER" id="PTHR31273">
    <property type="entry name" value="PHOSPHOKETOLASE-RELATED"/>
    <property type="match status" value="1"/>
</dbReference>
<dbReference type="PATRIC" id="fig|1423792.3.peg.938"/>
<keyword evidence="3" id="KW-0786">Thiamine pyrophosphate</keyword>
<name>A0A0R1MXU4_9LACO</name>
<dbReference type="RefSeq" id="WP_057821974.1">
    <property type="nucleotide sequence ID" value="NZ_AZEC01000014.1"/>
</dbReference>
<comment type="cofactor">
    <cofactor evidence="1">
        <name>thiamine diphosphate</name>
        <dbReference type="ChEBI" id="CHEBI:58937"/>
    </cofactor>
</comment>
<dbReference type="PIRSF" id="PIRSF017245">
    <property type="entry name" value="Phosphoketolase"/>
    <property type="match status" value="1"/>
</dbReference>
<dbReference type="GO" id="GO:0016832">
    <property type="term" value="F:aldehyde-lyase activity"/>
    <property type="evidence" value="ECO:0007669"/>
    <property type="project" value="InterPro"/>
</dbReference>
<dbReference type="InterPro" id="IPR005593">
    <property type="entry name" value="Xul5P/Fru6P_PKetolase"/>
</dbReference>
<dbReference type="OrthoDB" id="2254214at2"/>
<comment type="similarity">
    <text evidence="2">Belongs to the XFP family.</text>
</comment>
<organism evidence="7 8">
    <name type="scientific">Schleiferilactobacillus perolens DSM 12744</name>
    <dbReference type="NCBI Taxonomy" id="1423792"/>
    <lineage>
        <taxon>Bacteria</taxon>
        <taxon>Bacillati</taxon>
        <taxon>Bacillota</taxon>
        <taxon>Bacilli</taxon>
        <taxon>Lactobacillales</taxon>
        <taxon>Lactobacillaceae</taxon>
        <taxon>Schleiferilactobacillus</taxon>
    </lineage>
</organism>
<dbReference type="Proteomes" id="UP000051330">
    <property type="component" value="Unassembled WGS sequence"/>
</dbReference>
<dbReference type="Gene3D" id="3.40.50.920">
    <property type="match status" value="1"/>
</dbReference>
<gene>
    <name evidence="7" type="ORF">FD09_GL000918</name>
</gene>
<proteinExistence type="inferred from homology"/>
<dbReference type="Pfam" id="PF03894">
    <property type="entry name" value="XFP"/>
    <property type="match status" value="1"/>
</dbReference>
<evidence type="ECO:0000256" key="1">
    <source>
        <dbReference type="ARBA" id="ARBA00001964"/>
    </source>
</evidence>
<evidence type="ECO:0000259" key="5">
    <source>
        <dbReference type="Pfam" id="PF09363"/>
    </source>
</evidence>
<evidence type="ECO:0000259" key="6">
    <source>
        <dbReference type="Pfam" id="PF09364"/>
    </source>
</evidence>
<dbReference type="EMBL" id="AZEC01000014">
    <property type="protein sequence ID" value="KRL10772.1"/>
    <property type="molecule type" value="Genomic_DNA"/>
</dbReference>
<dbReference type="InterPro" id="IPR029061">
    <property type="entry name" value="THDP-binding"/>
</dbReference>
<dbReference type="InterPro" id="IPR009014">
    <property type="entry name" value="Transketo_C/PFOR_II"/>
</dbReference>
<dbReference type="Gene3D" id="3.40.50.970">
    <property type="match status" value="2"/>
</dbReference>
<sequence>MTKSPVVFDTLNYLSAAILYLQDNILLQRPLVPTDLKKTPLGHWGTTPAQNLVWATLDRYFRENDASALVVQGPGHGGQVALLNSFLEGSYTKAYPEIPQTLAGLTTLFRRFGTLHHATHPGPDVPGTIQTGGELGYTLAHAAGAMLDSRGSRAVALIGDGEAETGPLQASWQVSRVLDPAKDGAVFPIILRNGYAMSSPTVLDQMAPEAIKAYFAAQNWATLWVSLTPGQDIFEDLAHAVADAWQMMADWQAGKPQNLPLLILTTPKGWTAPDAGHAASHQRPVKIDPANPKAGLAALTAWLKPQVPQSLFTASGTLDPAFTALLPPSKRRITNYPAAHHHFHRWRLPELPETNLAKRGGTAQSPTAKLADYLDTLLPEHRLHIFSPDELGSVHMGQSELPQTGNIVAEHLDEGLLEGYTLSGRQGLFASYEAFLPIVGSMVAQHGKWLQEAQRYQWRDPAPSLNLLATGEVWEQGHNGYSHQNPLMQDIVASLPKTTAEIYLPADTHMLLASIHHGLRGQHKVNLFVASKQPMPDWFNTDEAAHLVQVGIDVVPWASVHPDKEPAIIFLASGMRPFNETMAAVNLLHHADAQLPIRVVYLARPLALRDPTQDPSGLAPEKFSALFPDDIPVVASYAGYPDMLATVLYTRPHMPFEIHGFINEGGMATAGELAALNRNDRYSLALAAYRHLGRSDTVATHEWYHAQQQYFSVERALSPLADKVK</sequence>
<dbReference type="STRING" id="1423792.FD09_GL000918"/>
<feature type="domain" description="Xylulose 5-phosphate/Fructose 6-phosphate phosphoketolase N-terminal" evidence="6">
    <location>
        <begin position="11"/>
        <end position="339"/>
    </location>
</feature>
<accession>A0A0R1MXU4</accession>
<feature type="domain" description="Xylulose 5-phosphate/Fructose 6-phosphate phosphoketolase C-terminal" evidence="5">
    <location>
        <begin position="532"/>
        <end position="701"/>
    </location>
</feature>
<evidence type="ECO:0000313" key="7">
    <source>
        <dbReference type="EMBL" id="KRL10772.1"/>
    </source>
</evidence>
<dbReference type="AlphaFoldDB" id="A0A0R1MXU4"/>
<keyword evidence="8" id="KW-1185">Reference proteome</keyword>
<evidence type="ECO:0000313" key="8">
    <source>
        <dbReference type="Proteomes" id="UP000051330"/>
    </source>
</evidence>
<comment type="caution">
    <text evidence="7">The sequence shown here is derived from an EMBL/GenBank/DDBJ whole genome shotgun (WGS) entry which is preliminary data.</text>
</comment>
<evidence type="ECO:0000256" key="4">
    <source>
        <dbReference type="ARBA" id="ARBA00023239"/>
    </source>
</evidence>
<reference evidence="7 8" key="1">
    <citation type="journal article" date="2015" name="Genome Announc.">
        <title>Expanding the biotechnology potential of lactobacilli through comparative genomics of 213 strains and associated genera.</title>
        <authorList>
            <person name="Sun Z."/>
            <person name="Harris H.M."/>
            <person name="McCann A."/>
            <person name="Guo C."/>
            <person name="Argimon S."/>
            <person name="Zhang W."/>
            <person name="Yang X."/>
            <person name="Jeffery I.B."/>
            <person name="Cooney J.C."/>
            <person name="Kagawa T.F."/>
            <person name="Liu W."/>
            <person name="Song Y."/>
            <person name="Salvetti E."/>
            <person name="Wrobel A."/>
            <person name="Rasinkangas P."/>
            <person name="Parkhill J."/>
            <person name="Rea M.C."/>
            <person name="O'Sullivan O."/>
            <person name="Ritari J."/>
            <person name="Douillard F.P."/>
            <person name="Paul Ross R."/>
            <person name="Yang R."/>
            <person name="Briner A.E."/>
            <person name="Felis G.E."/>
            <person name="de Vos W.M."/>
            <person name="Barrangou R."/>
            <person name="Klaenhammer T.R."/>
            <person name="Caufield P.W."/>
            <person name="Cui Y."/>
            <person name="Zhang H."/>
            <person name="O'Toole P.W."/>
        </authorList>
    </citation>
    <scope>NUCLEOTIDE SEQUENCE [LARGE SCALE GENOMIC DNA]</scope>
    <source>
        <strain evidence="7 8">DSM 12744</strain>
    </source>
</reference>
<dbReference type="Pfam" id="PF09363">
    <property type="entry name" value="XFP_C"/>
    <property type="match status" value="1"/>
</dbReference>
<keyword evidence="4" id="KW-0456">Lyase</keyword>
<evidence type="ECO:0000256" key="2">
    <source>
        <dbReference type="ARBA" id="ARBA00005623"/>
    </source>
</evidence>
<protein>
    <submittedName>
        <fullName evidence="7">Xylulose-5-phosphate phosphoketolase</fullName>
    </submittedName>
</protein>
<dbReference type="SUPFAM" id="SSF52518">
    <property type="entry name" value="Thiamin diphosphate-binding fold (THDP-binding)"/>
    <property type="match status" value="2"/>
</dbReference>
<dbReference type="PANTHER" id="PTHR31273:SF0">
    <property type="entry name" value="PHOSPHOKETOLASE-RELATED"/>
    <property type="match status" value="1"/>
</dbReference>
<dbReference type="Pfam" id="PF09364">
    <property type="entry name" value="XFP_N"/>
    <property type="match status" value="1"/>
</dbReference>
<dbReference type="GO" id="GO:0005975">
    <property type="term" value="P:carbohydrate metabolic process"/>
    <property type="evidence" value="ECO:0007669"/>
    <property type="project" value="InterPro"/>
</dbReference>
<dbReference type="InterPro" id="IPR018969">
    <property type="entry name" value="Xul5P/Fru6P_PKetolase_C"/>
</dbReference>
<evidence type="ECO:0000256" key="3">
    <source>
        <dbReference type="ARBA" id="ARBA00023052"/>
    </source>
</evidence>